<evidence type="ECO:0000256" key="6">
    <source>
        <dbReference type="ARBA" id="ARBA00022833"/>
    </source>
</evidence>
<keyword evidence="7 11" id="KW-0460">Magnesium</keyword>
<dbReference type="GO" id="GO:0003677">
    <property type="term" value="F:DNA binding"/>
    <property type="evidence" value="ECO:0007669"/>
    <property type="project" value="InterPro"/>
</dbReference>
<dbReference type="STRING" id="649638.Trad_1596"/>
<dbReference type="Proteomes" id="UP000000379">
    <property type="component" value="Chromosome"/>
</dbReference>
<dbReference type="PIRSF" id="PIRSF001604">
    <property type="entry name" value="LigA"/>
    <property type="match status" value="1"/>
</dbReference>
<keyword evidence="14" id="KW-1185">Reference proteome</keyword>
<comment type="cofactor">
    <cofactor evidence="11">
        <name>Mg(2+)</name>
        <dbReference type="ChEBI" id="CHEBI:18420"/>
    </cofactor>
    <cofactor evidence="11">
        <name>Mn(2+)</name>
        <dbReference type="ChEBI" id="CHEBI:29035"/>
    </cofactor>
</comment>
<dbReference type="Pfam" id="PF14520">
    <property type="entry name" value="HHH_5"/>
    <property type="match status" value="1"/>
</dbReference>
<dbReference type="HOGENOM" id="CLU_007764_2_1_0"/>
<keyword evidence="3 11" id="KW-0235">DNA replication</keyword>
<evidence type="ECO:0000256" key="11">
    <source>
        <dbReference type="HAMAP-Rule" id="MF_01588"/>
    </source>
</evidence>
<dbReference type="KEGG" id="tra:Trad_1596"/>
<comment type="function">
    <text evidence="1 11">DNA ligase that catalyzes the formation of phosphodiester linkages between 5'-phosphoryl and 3'-hydroxyl groups in double-stranded DNA using NAD as a coenzyme and as the energy source for the reaction. It is essential for DNA replication and repair of damaged DNA.</text>
</comment>
<feature type="binding site" evidence="11">
    <location>
        <begin position="84"/>
        <end position="85"/>
    </location>
    <ligand>
        <name>NAD(+)</name>
        <dbReference type="ChEBI" id="CHEBI:57540"/>
    </ligand>
</feature>
<evidence type="ECO:0000256" key="9">
    <source>
        <dbReference type="ARBA" id="ARBA00023204"/>
    </source>
</evidence>
<organism evidence="13 14">
    <name type="scientific">Truepera radiovictrix (strain DSM 17093 / CIP 108686 / LMG 22925 / RQ-24)</name>
    <dbReference type="NCBI Taxonomy" id="649638"/>
    <lineage>
        <taxon>Bacteria</taxon>
        <taxon>Thermotogati</taxon>
        <taxon>Deinococcota</taxon>
        <taxon>Deinococci</taxon>
        <taxon>Trueperales</taxon>
        <taxon>Trueperaceae</taxon>
        <taxon>Truepera</taxon>
    </lineage>
</organism>
<evidence type="ECO:0000313" key="13">
    <source>
        <dbReference type="EMBL" id="ADI14715.1"/>
    </source>
</evidence>
<dbReference type="InterPro" id="IPR004150">
    <property type="entry name" value="NAD_DNA_ligase_OB"/>
</dbReference>
<dbReference type="InterPro" id="IPR001679">
    <property type="entry name" value="DNA_ligase"/>
</dbReference>
<dbReference type="PANTHER" id="PTHR23389">
    <property type="entry name" value="CHROMOSOME TRANSMISSION FIDELITY FACTOR 18"/>
    <property type="match status" value="1"/>
</dbReference>
<evidence type="ECO:0000313" key="14">
    <source>
        <dbReference type="Proteomes" id="UP000000379"/>
    </source>
</evidence>
<accession>D7CY76</accession>
<dbReference type="RefSeq" id="WP_013178083.1">
    <property type="nucleotide sequence ID" value="NC_014221.1"/>
</dbReference>
<dbReference type="Pfam" id="PF01653">
    <property type="entry name" value="DNA_ligase_aden"/>
    <property type="match status" value="1"/>
</dbReference>
<dbReference type="InterPro" id="IPR003583">
    <property type="entry name" value="Hlx-hairpin-Hlx_DNA-bd_motif"/>
</dbReference>
<dbReference type="SUPFAM" id="SSF50249">
    <property type="entry name" value="Nucleic acid-binding proteins"/>
    <property type="match status" value="1"/>
</dbReference>
<feature type="binding site" evidence="11">
    <location>
        <position position="436"/>
    </location>
    <ligand>
        <name>Zn(2+)</name>
        <dbReference type="ChEBI" id="CHEBI:29105"/>
    </ligand>
</feature>
<comment type="caution">
    <text evidence="11">Lacks conserved residue(s) required for the propagation of feature annotation.</text>
</comment>
<evidence type="ECO:0000256" key="8">
    <source>
        <dbReference type="ARBA" id="ARBA00023027"/>
    </source>
</evidence>
<feature type="binding site" evidence="11">
    <location>
        <position position="181"/>
    </location>
    <ligand>
        <name>NAD(+)</name>
        <dbReference type="ChEBI" id="CHEBI:57540"/>
    </ligand>
</feature>
<dbReference type="CDD" id="cd00114">
    <property type="entry name" value="LIGANc"/>
    <property type="match status" value="1"/>
</dbReference>
<protein>
    <recommendedName>
        <fullName evidence="11">DNA ligase</fullName>
        <ecNumber evidence="11">6.5.1.2</ecNumber>
    </recommendedName>
    <alternativeName>
        <fullName evidence="11">Polydeoxyribonucleotide synthase [NAD(+)]</fullName>
    </alternativeName>
</protein>
<dbReference type="Gene3D" id="6.20.10.30">
    <property type="match status" value="1"/>
</dbReference>
<dbReference type="Gene3D" id="2.40.50.140">
    <property type="entry name" value="Nucleic acid-binding proteins"/>
    <property type="match status" value="1"/>
</dbReference>
<dbReference type="InterPro" id="IPR036420">
    <property type="entry name" value="BRCT_dom_sf"/>
</dbReference>
<dbReference type="Gene3D" id="3.40.50.10190">
    <property type="entry name" value="BRCT domain"/>
    <property type="match status" value="1"/>
</dbReference>
<dbReference type="Pfam" id="PF00533">
    <property type="entry name" value="BRCT"/>
    <property type="match status" value="1"/>
</dbReference>
<dbReference type="FunFam" id="1.10.150.20:FF:000007">
    <property type="entry name" value="DNA ligase"/>
    <property type="match status" value="1"/>
</dbReference>
<evidence type="ECO:0000256" key="4">
    <source>
        <dbReference type="ARBA" id="ARBA00022723"/>
    </source>
</evidence>
<keyword evidence="4 11" id="KW-0479">Metal-binding</keyword>
<dbReference type="InterPro" id="IPR013839">
    <property type="entry name" value="DNAligase_adenylation"/>
</dbReference>
<dbReference type="Gene3D" id="1.10.287.610">
    <property type="entry name" value="Helix hairpin bin"/>
    <property type="match status" value="1"/>
</dbReference>
<dbReference type="CDD" id="cd17748">
    <property type="entry name" value="BRCT_DNA_ligase_like"/>
    <property type="match status" value="1"/>
</dbReference>
<keyword evidence="5 11" id="KW-0227">DNA damage</keyword>
<dbReference type="InterPro" id="IPR010994">
    <property type="entry name" value="RuvA_2-like"/>
</dbReference>
<dbReference type="SUPFAM" id="SSF52113">
    <property type="entry name" value="BRCT domain"/>
    <property type="match status" value="1"/>
</dbReference>
<keyword evidence="8 11" id="KW-0520">NAD</keyword>
<dbReference type="InterPro" id="IPR001357">
    <property type="entry name" value="BRCT_dom"/>
</dbReference>
<dbReference type="HAMAP" id="MF_01588">
    <property type="entry name" value="DNA_ligase_A"/>
    <property type="match status" value="1"/>
</dbReference>
<reference evidence="14" key="1">
    <citation type="submission" date="2010-05" db="EMBL/GenBank/DDBJ databases">
        <title>The complete genome of Truepera radiovictris DSM 17093.</title>
        <authorList>
            <consortium name="US DOE Joint Genome Institute (JGI-PGF)"/>
            <person name="Lucas S."/>
            <person name="Copeland A."/>
            <person name="Lapidus A."/>
            <person name="Glavina del Rio T."/>
            <person name="Dalin E."/>
            <person name="Tice H."/>
            <person name="Bruce D."/>
            <person name="Goodwin L."/>
            <person name="Pitluck S."/>
            <person name="Kyrpides N."/>
            <person name="Mavromatis K."/>
            <person name="Ovchinnikova G."/>
            <person name="Munk A.C."/>
            <person name="Detter J.C."/>
            <person name="Han C."/>
            <person name="Tapia R."/>
            <person name="Land M."/>
            <person name="Hauser L."/>
            <person name="Markowitz V."/>
            <person name="Cheng J.-F."/>
            <person name="Hugenholtz P."/>
            <person name="Woyke T."/>
            <person name="Wu D."/>
            <person name="Tindall B."/>
            <person name="Pomrenke H.G."/>
            <person name="Brambilla E."/>
            <person name="Klenk H.-P."/>
            <person name="Eisen J.A."/>
        </authorList>
    </citation>
    <scope>NUCLEOTIDE SEQUENCE [LARGE SCALE GENOMIC DNA]</scope>
    <source>
        <strain evidence="14">DSM 17093 / CIP 108686 / LMG 22925 / RQ-24</strain>
    </source>
</reference>
<dbReference type="InterPro" id="IPR041663">
    <property type="entry name" value="DisA/LigA_HHH"/>
</dbReference>
<dbReference type="SMART" id="SM00532">
    <property type="entry name" value="LIGANc"/>
    <property type="match status" value="1"/>
</dbReference>
<evidence type="ECO:0000259" key="12">
    <source>
        <dbReference type="PROSITE" id="PS50172"/>
    </source>
</evidence>
<keyword evidence="11" id="KW-0464">Manganese</keyword>
<dbReference type="PANTHER" id="PTHR23389:SF9">
    <property type="entry name" value="DNA LIGASE"/>
    <property type="match status" value="1"/>
</dbReference>
<dbReference type="GO" id="GO:0003911">
    <property type="term" value="F:DNA ligase (NAD+) activity"/>
    <property type="evidence" value="ECO:0007669"/>
    <property type="project" value="UniProtKB-UniRule"/>
</dbReference>
<dbReference type="NCBIfam" id="NF005932">
    <property type="entry name" value="PRK07956.1"/>
    <property type="match status" value="1"/>
</dbReference>
<sequence length="681" mass="73189">MSDLRALAARAAALRATLREANYRYYVLQDPELSDAEWDRLFHELKRLEETHPELRTPDSPTQRVGAPPQASFAAVRHPHPMLSLDNAFDLAGLEEFEARLKRVLATDEEIAYLAELKIDGLSINLLYEGGVLVWAATRGDGVTGEDVTFNVLGVPGLPQRLPEALPGGGRVPEVLEVRGELYLSRAEFRRINEERAAAGEPPFKNPRNAASGTIRQLDPRVSAGRKLQVFFYGVAEPRALGVRTQSELLDWLAAAGFRTNPLRARARGIAALEPLIARWTALRSTLDYEADGVVVKVDELALHDELGSTARAPRWAVAYKFPAEEVETTLLGVSLGVGRTGKITPVAELEPRLIEGTEVSRATLHNPGFIAALDLRVGDRVMVHKSGGIIPEVIRVLTEARTAELPPYVFPETCPACGEALIEDGANVRCVNLACPAQVLARLSHYASRGAMDIAGLSTKTLQKLLDKGLIRTIPDLYDLTPEQLTPLEGFGERSAQNLVAAIARSKTQPLERLLVALGLPHVGARTAQLLARAFGSLEALQAADTADLAALPEVGETTARAVHDALQQPALRALIGELRARGVGGGAAAPRSDRLKGLTFVLTGTLSEPRDRLKERLEALGARVASSVSKKTSFVVAGEDPGSKLDKARALGVPVLDEAGLAALLAARLGEEALALESS</sequence>
<dbReference type="SMART" id="SM00292">
    <property type="entry name" value="BRCT"/>
    <property type="match status" value="1"/>
</dbReference>
<dbReference type="Gene3D" id="3.30.470.30">
    <property type="entry name" value="DNA ligase/mRNA capping enzyme"/>
    <property type="match status" value="1"/>
</dbReference>
<dbReference type="PROSITE" id="PS01055">
    <property type="entry name" value="DNA_LIGASE_N1"/>
    <property type="match status" value="1"/>
</dbReference>
<evidence type="ECO:0000256" key="3">
    <source>
        <dbReference type="ARBA" id="ARBA00022705"/>
    </source>
</evidence>
<feature type="binding site" evidence="11">
    <location>
        <position position="139"/>
    </location>
    <ligand>
        <name>NAD(+)</name>
        <dbReference type="ChEBI" id="CHEBI:57540"/>
    </ligand>
</feature>
<evidence type="ECO:0000256" key="5">
    <source>
        <dbReference type="ARBA" id="ARBA00022763"/>
    </source>
</evidence>
<dbReference type="Pfam" id="PF12826">
    <property type="entry name" value="HHH_2"/>
    <property type="match status" value="1"/>
</dbReference>
<dbReference type="eggNOG" id="COG0272">
    <property type="taxonomic scope" value="Bacteria"/>
</dbReference>
<dbReference type="Pfam" id="PF03120">
    <property type="entry name" value="OB_DNA_ligase"/>
    <property type="match status" value="1"/>
</dbReference>
<dbReference type="Gene3D" id="1.10.150.20">
    <property type="entry name" value="5' to 3' exonuclease, C-terminal subdomain"/>
    <property type="match status" value="2"/>
</dbReference>
<feature type="active site" description="N6-AMP-lysine intermediate" evidence="11">
    <location>
        <position position="118"/>
    </location>
</feature>
<dbReference type="InterPro" id="IPR012340">
    <property type="entry name" value="NA-bd_OB-fold"/>
</dbReference>
<dbReference type="InterPro" id="IPR013840">
    <property type="entry name" value="DNAligase_N"/>
</dbReference>
<dbReference type="EMBL" id="CP002049">
    <property type="protein sequence ID" value="ADI14715.1"/>
    <property type="molecule type" value="Genomic_DNA"/>
</dbReference>
<dbReference type="SUPFAM" id="SSF56091">
    <property type="entry name" value="DNA ligase/mRNA capping enzyme, catalytic domain"/>
    <property type="match status" value="1"/>
</dbReference>
<dbReference type="PROSITE" id="PS50172">
    <property type="entry name" value="BRCT"/>
    <property type="match status" value="1"/>
</dbReference>
<dbReference type="SUPFAM" id="SSF47781">
    <property type="entry name" value="RuvA domain 2-like"/>
    <property type="match status" value="1"/>
</dbReference>
<feature type="binding site" evidence="11">
    <location>
        <position position="297"/>
    </location>
    <ligand>
        <name>NAD(+)</name>
        <dbReference type="ChEBI" id="CHEBI:57540"/>
    </ligand>
</feature>
<dbReference type="InterPro" id="IPR018239">
    <property type="entry name" value="DNA_ligase_AS"/>
</dbReference>
<dbReference type="OrthoDB" id="9759736at2"/>
<dbReference type="EC" id="6.5.1.2" evidence="11"/>
<evidence type="ECO:0000256" key="1">
    <source>
        <dbReference type="ARBA" id="ARBA00004067"/>
    </source>
</evidence>
<dbReference type="AlphaFoldDB" id="D7CY76"/>
<dbReference type="GO" id="GO:0006260">
    <property type="term" value="P:DNA replication"/>
    <property type="evidence" value="ECO:0007669"/>
    <property type="project" value="UniProtKB-KW"/>
</dbReference>
<dbReference type="FunFam" id="1.10.150.20:FF:000006">
    <property type="entry name" value="DNA ligase"/>
    <property type="match status" value="1"/>
</dbReference>
<comment type="similarity">
    <text evidence="11">Belongs to the NAD-dependent DNA ligase family. LigA subfamily.</text>
</comment>
<feature type="binding site" evidence="11">
    <location>
        <position position="415"/>
    </location>
    <ligand>
        <name>Zn(2+)</name>
        <dbReference type="ChEBI" id="CHEBI:29105"/>
    </ligand>
</feature>
<keyword evidence="2 11" id="KW-0436">Ligase</keyword>
<comment type="catalytic activity">
    <reaction evidence="10 11">
        <text>NAD(+) + (deoxyribonucleotide)n-3'-hydroxyl + 5'-phospho-(deoxyribonucleotide)m = (deoxyribonucleotide)n+m + AMP + beta-nicotinamide D-nucleotide.</text>
        <dbReference type="EC" id="6.5.1.2"/>
    </reaction>
</comment>
<dbReference type="GO" id="GO:0046872">
    <property type="term" value="F:metal ion binding"/>
    <property type="evidence" value="ECO:0007669"/>
    <property type="project" value="UniProtKB-KW"/>
</dbReference>
<dbReference type="GO" id="GO:0006281">
    <property type="term" value="P:DNA repair"/>
    <property type="evidence" value="ECO:0007669"/>
    <property type="project" value="UniProtKB-KW"/>
</dbReference>
<name>D7CY76_TRURR</name>
<evidence type="ECO:0000256" key="10">
    <source>
        <dbReference type="ARBA" id="ARBA00034005"/>
    </source>
</evidence>
<feature type="binding site" evidence="11">
    <location>
        <position position="418"/>
    </location>
    <ligand>
        <name>Zn(2+)</name>
        <dbReference type="ChEBI" id="CHEBI:29105"/>
    </ligand>
</feature>
<evidence type="ECO:0000256" key="7">
    <source>
        <dbReference type="ARBA" id="ARBA00022842"/>
    </source>
</evidence>
<feature type="domain" description="BRCT" evidence="12">
    <location>
        <begin position="592"/>
        <end position="663"/>
    </location>
</feature>
<gene>
    <name evidence="11" type="primary">ligA</name>
    <name evidence="13" type="ordered locus">Trad_1596</name>
</gene>
<dbReference type="FunFam" id="1.10.287.610:FF:000002">
    <property type="entry name" value="DNA ligase"/>
    <property type="match status" value="1"/>
</dbReference>
<feature type="binding site" evidence="11">
    <location>
        <position position="321"/>
    </location>
    <ligand>
        <name>NAD(+)</name>
        <dbReference type="ChEBI" id="CHEBI:57540"/>
    </ligand>
</feature>
<dbReference type="SMART" id="SM00278">
    <property type="entry name" value="HhH1"/>
    <property type="match status" value="4"/>
</dbReference>
<proteinExistence type="inferred from homology"/>
<dbReference type="GO" id="GO:0005829">
    <property type="term" value="C:cytosol"/>
    <property type="evidence" value="ECO:0007669"/>
    <property type="project" value="TreeGrafter"/>
</dbReference>
<dbReference type="NCBIfam" id="TIGR00575">
    <property type="entry name" value="dnlj"/>
    <property type="match status" value="1"/>
</dbReference>
<evidence type="ECO:0000256" key="2">
    <source>
        <dbReference type="ARBA" id="ARBA00022598"/>
    </source>
</evidence>
<reference evidence="13 14" key="2">
    <citation type="journal article" date="2011" name="Stand. Genomic Sci.">
        <title>Complete genome sequence of Truepera radiovictrix type strain (RQ-24).</title>
        <authorList>
            <person name="Ivanova N."/>
            <person name="Rohde C."/>
            <person name="Munk C."/>
            <person name="Nolan M."/>
            <person name="Lucas S."/>
            <person name="Del Rio T.G."/>
            <person name="Tice H."/>
            <person name="Deshpande S."/>
            <person name="Cheng J.F."/>
            <person name="Tapia R."/>
            <person name="Han C."/>
            <person name="Goodwin L."/>
            <person name="Pitluck S."/>
            <person name="Liolios K."/>
            <person name="Mavromatis K."/>
            <person name="Mikhailova N."/>
            <person name="Pati A."/>
            <person name="Chen A."/>
            <person name="Palaniappan K."/>
            <person name="Land M."/>
            <person name="Hauser L."/>
            <person name="Chang Y.J."/>
            <person name="Jeffries C.D."/>
            <person name="Brambilla E."/>
            <person name="Rohde M."/>
            <person name="Goker M."/>
            <person name="Tindall B.J."/>
            <person name="Woyke T."/>
            <person name="Bristow J."/>
            <person name="Eisen J.A."/>
            <person name="Markowitz V."/>
            <person name="Hugenholtz P."/>
            <person name="Kyrpides N.C."/>
            <person name="Klenk H.P."/>
            <person name="Lapidus A."/>
        </authorList>
    </citation>
    <scope>NUCLEOTIDE SEQUENCE [LARGE SCALE GENOMIC DNA]</scope>
    <source>
        <strain evidence="14">DSM 17093 / CIP 108686 / LMG 22925 / RQ-24</strain>
    </source>
</reference>
<feature type="binding site" evidence="11">
    <location>
        <position position="431"/>
    </location>
    <ligand>
        <name>Zn(2+)</name>
        <dbReference type="ChEBI" id="CHEBI:29105"/>
    </ligand>
</feature>
<keyword evidence="6 11" id="KW-0862">Zinc</keyword>
<feature type="binding site" evidence="11">
    <location>
        <position position="116"/>
    </location>
    <ligand>
        <name>NAD(+)</name>
        <dbReference type="ChEBI" id="CHEBI:57540"/>
    </ligand>
</feature>
<keyword evidence="9 11" id="KW-0234">DNA repair</keyword>